<reference evidence="1 2" key="1">
    <citation type="submission" date="2016-04" db="EMBL/GenBank/DDBJ databases">
        <title>Complete genome sequence of Dokdonella koreensis DS-123T.</title>
        <authorList>
            <person name="Kim J.F."/>
            <person name="Lee H."/>
            <person name="Kwak M.-J."/>
        </authorList>
    </citation>
    <scope>NUCLEOTIDE SEQUENCE [LARGE SCALE GENOMIC DNA]</scope>
    <source>
        <strain evidence="1 2">DS-123</strain>
    </source>
</reference>
<organism evidence="1 2">
    <name type="scientific">Dokdonella koreensis DS-123</name>
    <dbReference type="NCBI Taxonomy" id="1300342"/>
    <lineage>
        <taxon>Bacteria</taxon>
        <taxon>Pseudomonadati</taxon>
        <taxon>Pseudomonadota</taxon>
        <taxon>Gammaproteobacteria</taxon>
        <taxon>Lysobacterales</taxon>
        <taxon>Rhodanobacteraceae</taxon>
        <taxon>Dokdonella</taxon>
    </lineage>
</organism>
<dbReference type="KEGG" id="dko:I596_699"/>
<keyword evidence="2" id="KW-1185">Reference proteome</keyword>
<dbReference type="EMBL" id="CP015249">
    <property type="protein sequence ID" value="ANB16735.1"/>
    <property type="molecule type" value="Genomic_DNA"/>
</dbReference>
<name>A0A167GMJ8_9GAMM</name>
<gene>
    <name evidence="1" type="ORF">I596_699</name>
</gene>
<dbReference type="GO" id="GO:0016301">
    <property type="term" value="F:kinase activity"/>
    <property type="evidence" value="ECO:0007669"/>
    <property type="project" value="UniProtKB-KW"/>
</dbReference>
<dbReference type="PATRIC" id="fig|1300342.3.peg.685"/>
<protein>
    <submittedName>
        <fullName evidence="1">D-glycerate 3-kinase</fullName>
    </submittedName>
</protein>
<dbReference type="SUPFAM" id="SSF52540">
    <property type="entry name" value="P-loop containing nucleoside triphosphate hydrolases"/>
    <property type="match status" value="1"/>
</dbReference>
<dbReference type="RefSeq" id="WP_067644127.1">
    <property type="nucleotide sequence ID" value="NZ_CP015249.1"/>
</dbReference>
<sequence length="275" mass="30634">MARDANTWDAAFVGALLDRLTQPRRAWTVVGLSGLQGSGKSTLAAQLAALAMQRGIAARALALDDFYFGRRDRHHLAGAVHPLLCTRGVPGTHDIALLLRTLAALRRASPAHPARLPRFDKGSDTRLPPSRWAAVTAAPRLVVLEGWCIGVPPQAPAALARPVNALERREDGDGRWRRHVNAQLAGDYARLAARLDRLVMLQAPGWTIVERWRTEQEQALHRRGAPHAMDRDALRRFLMHYERISRHALAVLPACADLVVPLDRRRRPGRMIERR</sequence>
<dbReference type="Gene3D" id="3.40.50.300">
    <property type="entry name" value="P-loop containing nucleotide triphosphate hydrolases"/>
    <property type="match status" value="1"/>
</dbReference>
<dbReference type="AlphaFoldDB" id="A0A167GMJ8"/>
<dbReference type="OrthoDB" id="455474at2"/>
<dbReference type="STRING" id="1300342.I596_699"/>
<keyword evidence="1" id="KW-0808">Transferase</keyword>
<keyword evidence="1" id="KW-0418">Kinase</keyword>
<evidence type="ECO:0000313" key="2">
    <source>
        <dbReference type="Proteomes" id="UP000076830"/>
    </source>
</evidence>
<dbReference type="InterPro" id="IPR027417">
    <property type="entry name" value="P-loop_NTPase"/>
</dbReference>
<dbReference type="Proteomes" id="UP000076830">
    <property type="component" value="Chromosome"/>
</dbReference>
<evidence type="ECO:0000313" key="1">
    <source>
        <dbReference type="EMBL" id="ANB16735.1"/>
    </source>
</evidence>
<proteinExistence type="predicted"/>
<accession>A0A167GMJ8</accession>